<protein>
    <submittedName>
        <fullName evidence="1">Malate/lactate/ureidoglycolate dehydrogenase</fullName>
    </submittedName>
</protein>
<dbReference type="NCBIfam" id="NF007504">
    <property type="entry name" value="PRK10098.1"/>
    <property type="match status" value="1"/>
</dbReference>
<dbReference type="PANTHER" id="PTHR11091">
    <property type="entry name" value="OXIDOREDUCTASE-RELATED"/>
    <property type="match status" value="1"/>
</dbReference>
<evidence type="ECO:0000313" key="1">
    <source>
        <dbReference type="EMBL" id="MBU8873368.1"/>
    </source>
</evidence>
<proteinExistence type="predicted"/>
<dbReference type="EMBL" id="JAHOPB010000001">
    <property type="protein sequence ID" value="MBU8873368.1"/>
    <property type="molecule type" value="Genomic_DNA"/>
</dbReference>
<sequence length="367" mass="39252">MAEGQGSVGEVRIKPDRLHDFTMAICRADGSSAEEAKLVADHLVLANLFGHDSHGVGMMPHYIQNTINGACKRNHHAKIDRDNGAVIVVDGGAGYGQVIAKEAMDIGIERAKKHGVCVVGLKNSHHIGRIGHWGEQCARAGMVSTHWVNVHGHKSLVAPFGGAEARFTTNPYCTAIPRKGQEPIVLDFATSQVAMGKVRVANNKKIQMEEGLLIDAAGNATTEPGVMYNAPYGAILPFGLHKGGGLAVICDLLAGALTGGRTHSPRTIKKDGTDIINNMLSIIIDPDSMGGTAFFEDEVDNFIGWVKSARPQPGVAEVLVPGEPERARKLDREKNGVPIDTTTWQQLVDTARTVRLNDTDIPQMSGA</sequence>
<dbReference type="InterPro" id="IPR003767">
    <property type="entry name" value="Malate/L-lactate_DH-like"/>
</dbReference>
<evidence type="ECO:0000313" key="2">
    <source>
        <dbReference type="Proteomes" id="UP000727907"/>
    </source>
</evidence>
<gene>
    <name evidence="1" type="ORF">KQ910_06305</name>
</gene>
<dbReference type="PANTHER" id="PTHR11091:SF0">
    <property type="entry name" value="MALATE DEHYDROGENASE"/>
    <property type="match status" value="1"/>
</dbReference>
<organism evidence="1 2">
    <name type="scientific">Reyranella humidisoli</name>
    <dbReference type="NCBI Taxonomy" id="2849149"/>
    <lineage>
        <taxon>Bacteria</taxon>
        <taxon>Pseudomonadati</taxon>
        <taxon>Pseudomonadota</taxon>
        <taxon>Alphaproteobacteria</taxon>
        <taxon>Hyphomicrobiales</taxon>
        <taxon>Reyranellaceae</taxon>
        <taxon>Reyranella</taxon>
    </lineage>
</organism>
<dbReference type="RefSeq" id="WP_216957615.1">
    <property type="nucleotide sequence ID" value="NZ_JAHOPB010000001.1"/>
</dbReference>
<comment type="caution">
    <text evidence="1">The sequence shown here is derived from an EMBL/GenBank/DDBJ whole genome shotgun (WGS) entry which is preliminary data.</text>
</comment>
<accession>A0ABS6IFJ9</accession>
<reference evidence="1 2" key="1">
    <citation type="submission" date="2021-06" db="EMBL/GenBank/DDBJ databases">
        <authorList>
            <person name="Lee D.H."/>
        </authorList>
    </citation>
    <scope>NUCLEOTIDE SEQUENCE [LARGE SCALE GENOMIC DNA]</scope>
    <source>
        <strain evidence="1 2">MMS21-HV4-11</strain>
    </source>
</reference>
<keyword evidence="2" id="KW-1185">Reference proteome</keyword>
<dbReference type="Proteomes" id="UP000727907">
    <property type="component" value="Unassembled WGS sequence"/>
</dbReference>
<dbReference type="Pfam" id="PF02615">
    <property type="entry name" value="Ldh_2"/>
    <property type="match status" value="1"/>
</dbReference>
<name>A0ABS6IFJ9_9HYPH</name>